<evidence type="ECO:0000256" key="2">
    <source>
        <dbReference type="ARBA" id="ARBA00023239"/>
    </source>
</evidence>
<feature type="coiled-coil region" evidence="3">
    <location>
        <begin position="327"/>
        <end position="354"/>
    </location>
</feature>
<dbReference type="GO" id="GO:0006751">
    <property type="term" value="P:glutathione catabolic process"/>
    <property type="evidence" value="ECO:0007669"/>
    <property type="project" value="InterPro"/>
</dbReference>
<evidence type="ECO:0000256" key="1">
    <source>
        <dbReference type="ARBA" id="ARBA00012344"/>
    </source>
</evidence>
<evidence type="ECO:0000313" key="4">
    <source>
        <dbReference type="EMBL" id="GMF10396.1"/>
    </source>
</evidence>
<dbReference type="Pfam" id="PF04752">
    <property type="entry name" value="ChaC"/>
    <property type="match status" value="1"/>
</dbReference>
<reference evidence="4" key="1">
    <citation type="submission" date="2023-04" db="EMBL/GenBank/DDBJ databases">
        <title>Phytophthora lilii NBRC 32176.</title>
        <authorList>
            <person name="Ichikawa N."/>
            <person name="Sato H."/>
            <person name="Tonouchi N."/>
        </authorList>
    </citation>
    <scope>NUCLEOTIDE SEQUENCE</scope>
    <source>
        <strain evidence="4">NBRC 32176</strain>
    </source>
</reference>
<accession>A0A9W6WNF2</accession>
<comment type="caution">
    <text evidence="4">The sequence shown here is derived from an EMBL/GenBank/DDBJ whole genome shotgun (WGS) entry which is preliminary data.</text>
</comment>
<dbReference type="InterPro" id="IPR036568">
    <property type="entry name" value="GGCT-like_sf"/>
</dbReference>
<dbReference type="OrthoDB" id="1933483at2759"/>
<dbReference type="EC" id="4.3.2.7" evidence="1"/>
<dbReference type="PANTHER" id="PTHR12192">
    <property type="entry name" value="CATION TRANSPORT PROTEIN CHAC-RELATED"/>
    <property type="match status" value="1"/>
</dbReference>
<dbReference type="InterPro" id="IPR006840">
    <property type="entry name" value="ChaC"/>
</dbReference>
<dbReference type="Proteomes" id="UP001165083">
    <property type="component" value="Unassembled WGS sequence"/>
</dbReference>
<keyword evidence="2" id="KW-0456">Lyase</keyword>
<dbReference type="Gene3D" id="3.10.490.10">
    <property type="entry name" value="Gamma-glutamyl cyclotransferase-like"/>
    <property type="match status" value="1"/>
</dbReference>
<dbReference type="AlphaFoldDB" id="A0A9W6WNF2"/>
<protein>
    <recommendedName>
        <fullName evidence="1">glutathione-specific gamma-glutamylcyclotransferase</fullName>
        <ecNumber evidence="1">4.3.2.7</ecNumber>
    </recommendedName>
</protein>
<sequence>MWVFGYGSIVWKTEFPAEDTVFGYVEGWHRRFWQGSPDHRGSPDAKGRVVTLISREDMKKFDDEFAHLAGDHITWGRLYKVPDEEVQDTLTKLDNREQAGYDRQMVDVHCEDGVVRKALVYIATPSNSDFLGPSPVDEMAKEIATRSGFSGPNFEYLFKLCDCMRALHVRDPHLIALEKATRKYTSAMNWGTNDTGCGVQGEYTPISVTNVARVCSAFTYHYYPWSSLSLAPISGNGSTLSQRSVVAPGMSPLFSVARPASGMQVPVVRQNVGLTNVEEQLLQRVQDRVRAYFQGFDELEGFAVLGGSLQRLLGKVELELRSIFLHHHDAASKAEEVQAELDACKQELIRQQTICDQVIAAAQKLLKGAPAALQKRTAELQSFHAAEVRLREKQWTVQADKQLQDHVQVLSAEYARQLELLELEHAQRIESVKEECEAKKDVEMEHMRARIRLQLTSQLDRETHDLLSSGKYQRRRKRMEHA</sequence>
<keyword evidence="3" id="KW-0175">Coiled coil</keyword>
<evidence type="ECO:0000313" key="5">
    <source>
        <dbReference type="Proteomes" id="UP001165083"/>
    </source>
</evidence>
<organism evidence="4 5">
    <name type="scientific">Phytophthora lilii</name>
    <dbReference type="NCBI Taxonomy" id="2077276"/>
    <lineage>
        <taxon>Eukaryota</taxon>
        <taxon>Sar</taxon>
        <taxon>Stramenopiles</taxon>
        <taxon>Oomycota</taxon>
        <taxon>Peronosporomycetes</taxon>
        <taxon>Peronosporales</taxon>
        <taxon>Peronosporaceae</taxon>
        <taxon>Phytophthora</taxon>
    </lineage>
</organism>
<name>A0A9W6WNF2_9STRA</name>
<dbReference type="GO" id="GO:0005737">
    <property type="term" value="C:cytoplasm"/>
    <property type="evidence" value="ECO:0007669"/>
    <property type="project" value="TreeGrafter"/>
</dbReference>
<dbReference type="EMBL" id="BSXW01000037">
    <property type="protein sequence ID" value="GMF10396.1"/>
    <property type="molecule type" value="Genomic_DNA"/>
</dbReference>
<dbReference type="PANTHER" id="PTHR12192:SF2">
    <property type="entry name" value="GLUTATHIONE-SPECIFIC GAMMA-GLUTAMYLCYCLOTRANSFERASE 2"/>
    <property type="match status" value="1"/>
</dbReference>
<dbReference type="InterPro" id="IPR013024">
    <property type="entry name" value="GGCT-like"/>
</dbReference>
<dbReference type="SUPFAM" id="SSF110857">
    <property type="entry name" value="Gamma-glutamyl cyclotransferase-like"/>
    <property type="match status" value="1"/>
</dbReference>
<keyword evidence="5" id="KW-1185">Reference proteome</keyword>
<dbReference type="CDD" id="cd06661">
    <property type="entry name" value="GGCT_like"/>
    <property type="match status" value="1"/>
</dbReference>
<evidence type="ECO:0000256" key="3">
    <source>
        <dbReference type="SAM" id="Coils"/>
    </source>
</evidence>
<dbReference type="FunFam" id="3.10.490.10:FF:000013">
    <property type="entry name" value="Gamma-glutamylcyclotransferase"/>
    <property type="match status" value="1"/>
</dbReference>
<gene>
    <name evidence="4" type="ORF">Plil01_000121000</name>
</gene>
<dbReference type="GO" id="GO:0061928">
    <property type="term" value="F:glutathione specific gamma-glutamylcyclotransferase activity"/>
    <property type="evidence" value="ECO:0007669"/>
    <property type="project" value="UniProtKB-EC"/>
</dbReference>
<proteinExistence type="predicted"/>